<dbReference type="InterPro" id="IPR012337">
    <property type="entry name" value="RNaseH-like_sf"/>
</dbReference>
<name>A0AA38WP10_9ASTR</name>
<accession>A0AA38WP10</accession>
<dbReference type="Pfam" id="PF25597">
    <property type="entry name" value="SH3_retrovirus"/>
    <property type="match status" value="1"/>
</dbReference>
<feature type="compositionally biased region" description="Polar residues" evidence="2">
    <location>
        <begin position="647"/>
        <end position="677"/>
    </location>
</feature>
<reference evidence="5" key="1">
    <citation type="submission" date="2023-03" db="EMBL/GenBank/DDBJ databases">
        <title>Chromosome-scale reference genome and RAD-based genetic map of yellow starthistle (Centaurea solstitialis) reveal putative structural variation and QTLs associated with invader traits.</title>
        <authorList>
            <person name="Reatini B."/>
            <person name="Cang F.A."/>
            <person name="Jiang Q."/>
            <person name="Mckibben M.T.W."/>
            <person name="Barker M.S."/>
            <person name="Rieseberg L.H."/>
            <person name="Dlugosch K.M."/>
        </authorList>
    </citation>
    <scope>NUCLEOTIDE SEQUENCE</scope>
    <source>
        <strain evidence="5">CAN-66</strain>
        <tissue evidence="5">Leaf</tissue>
    </source>
</reference>
<dbReference type="Pfam" id="PF07727">
    <property type="entry name" value="RVT_2"/>
    <property type="match status" value="2"/>
</dbReference>
<dbReference type="Proteomes" id="UP001172457">
    <property type="component" value="Chromosome 2"/>
</dbReference>
<dbReference type="InterPro" id="IPR001878">
    <property type="entry name" value="Znf_CCHC"/>
</dbReference>
<evidence type="ECO:0000259" key="4">
    <source>
        <dbReference type="PROSITE" id="PS50994"/>
    </source>
</evidence>
<dbReference type="PANTHER" id="PTHR11439">
    <property type="entry name" value="GAG-POL-RELATED RETROTRANSPOSON"/>
    <property type="match status" value="1"/>
</dbReference>
<sequence length="1170" mass="133996">MATSDKFVQPSIPKFDGHYDHWSLLMENFLRSKEMWNLVEEGIRGENVANPNEAQKKAIDEAKLKDLRVKNYLFQAIDREILETILDKSTSKGIWDSMRQKYEGSTKVKRAQLQALRREYELLSMKDGEKVDTYLARTLTIVNKMKANGDPLTSGTVVAKILRSQTPKFNYVVCSIEESNNLDTMTIDELHGSLLVHEQRMIGQQEEEQVFLKVTTSSSNRGRGRGRGGYRGRGRGRVSFDKSIIECYKCHKLGHFQSECPDWEKDANYVECDDTRRWFDGSRGERVFPEVVWFLDSELKSYDSIYHPRKGLIIRSQMRTNRMFLIKASPDCMVGNEDSSVCHKAEVDTQLWHQRFGHVNTKSLQLLHEKNLVEGLPVINDEAKPCADCLVGKQTREPFPKNDFSRKCWSYFLIEKSQAFETFKKFKVLVEKEAGVEIKCLRTDRGGEFNSSEFKSFCESNGIQRQLTVGYTPHQNGVAERKNRTILNMVRSTLNARQVPKKFWPEAVNWCIHILNRSPTAALDGCTPEEKWSNMKPSVDYFKVFGCVAHVHALKKKRKKLDDRSRKCVMFGVSEESKAYRLYDPINDKIVISKDVKFEEETPWSWGQSSTTQSDLQWEDDDQEEESGANNKADGSSGRSDGFGTGDPSNVGPSDDNQSGSLISEPVNSSQRTPQRAETNDGRGKRATKAPSWMNDYVSGEGIPSDDDLGENVVMFSLSDPSNYDEAAQEECWRLAMKQEIESIEKNHTWELCDLPMGAVAIGLKWLFKTKLDQEGKIDKRKARLVVKGYAQRQGIDYSEVFAPVARWDTIRTILALAAQRETVFVEQPQGYEIQGKEEKVYRLRKALYGLKQAPRAWYGRIERTTLDLIEEFKISMKSEFEMSDMGEMHYFLGVQVVQTEMGIHICQKKYAREILTRFNMEDCNSVKNPIVPGCKLIKDDQSGFVDVGLYRQMVGCIMYLATTRPDLMFVISLLSRYMEAPTEQHMAAMKRVLRYIRGTLNFGVYYKKTECDQLMAFFDSDYAGDYDNRRSTSGYVCFFNGAAIAWSSKRQPIVTLSTTEAEFVAATACACQVVWLRRILEHIGLPQEERTIVNCDNMSTIKLSRNPVMHNRSKHIDVKHYFLRDLVSAGVIELEYCNTQAQVADIMTKPLKLEQFVKLRGELGMVEIN</sequence>
<keyword evidence="1" id="KW-0863">Zinc-finger</keyword>
<dbReference type="InterPro" id="IPR043502">
    <property type="entry name" value="DNA/RNA_pol_sf"/>
</dbReference>
<dbReference type="InterPro" id="IPR036875">
    <property type="entry name" value="Znf_CCHC_sf"/>
</dbReference>
<feature type="region of interest" description="Disordered" evidence="2">
    <location>
        <begin position="602"/>
        <end position="706"/>
    </location>
</feature>
<protein>
    <submittedName>
        <fullName evidence="5">Uncharacterized protein</fullName>
    </submittedName>
</protein>
<dbReference type="Pfam" id="PF14223">
    <property type="entry name" value="Retrotran_gag_2"/>
    <property type="match status" value="1"/>
</dbReference>
<dbReference type="CDD" id="cd09272">
    <property type="entry name" value="RNase_HI_RT_Ty1"/>
    <property type="match status" value="1"/>
</dbReference>
<dbReference type="GO" id="GO:0008270">
    <property type="term" value="F:zinc ion binding"/>
    <property type="evidence" value="ECO:0007669"/>
    <property type="project" value="UniProtKB-KW"/>
</dbReference>
<organism evidence="5 6">
    <name type="scientific">Centaurea solstitialis</name>
    <name type="common">yellow star-thistle</name>
    <dbReference type="NCBI Taxonomy" id="347529"/>
    <lineage>
        <taxon>Eukaryota</taxon>
        <taxon>Viridiplantae</taxon>
        <taxon>Streptophyta</taxon>
        <taxon>Embryophyta</taxon>
        <taxon>Tracheophyta</taxon>
        <taxon>Spermatophyta</taxon>
        <taxon>Magnoliopsida</taxon>
        <taxon>eudicotyledons</taxon>
        <taxon>Gunneridae</taxon>
        <taxon>Pentapetalae</taxon>
        <taxon>asterids</taxon>
        <taxon>campanulids</taxon>
        <taxon>Asterales</taxon>
        <taxon>Asteraceae</taxon>
        <taxon>Carduoideae</taxon>
        <taxon>Cardueae</taxon>
        <taxon>Centaureinae</taxon>
        <taxon>Centaurea</taxon>
    </lineage>
</organism>
<dbReference type="GO" id="GO:0015074">
    <property type="term" value="P:DNA integration"/>
    <property type="evidence" value="ECO:0007669"/>
    <property type="project" value="InterPro"/>
</dbReference>
<feature type="domain" description="Integrase catalytic" evidence="4">
    <location>
        <begin position="402"/>
        <end position="536"/>
    </location>
</feature>
<dbReference type="PANTHER" id="PTHR11439:SF517">
    <property type="entry name" value="CYSTEINE-RICH RLK (RECEPTOR-LIKE PROTEIN KINASE) 8"/>
    <property type="match status" value="1"/>
</dbReference>
<keyword evidence="1" id="KW-0479">Metal-binding</keyword>
<feature type="domain" description="CCHC-type" evidence="3">
    <location>
        <begin position="247"/>
        <end position="262"/>
    </location>
</feature>
<dbReference type="InterPro" id="IPR036397">
    <property type="entry name" value="RNaseH_sf"/>
</dbReference>
<dbReference type="PROSITE" id="PS50158">
    <property type="entry name" value="ZF_CCHC"/>
    <property type="match status" value="1"/>
</dbReference>
<dbReference type="InterPro" id="IPR025724">
    <property type="entry name" value="GAG-pre-integrase_dom"/>
</dbReference>
<dbReference type="SUPFAM" id="SSF56672">
    <property type="entry name" value="DNA/RNA polymerases"/>
    <property type="match status" value="1"/>
</dbReference>
<evidence type="ECO:0000259" key="3">
    <source>
        <dbReference type="PROSITE" id="PS50158"/>
    </source>
</evidence>
<feature type="compositionally biased region" description="Polar residues" evidence="2">
    <location>
        <begin position="628"/>
        <end position="639"/>
    </location>
</feature>
<dbReference type="Gene3D" id="4.10.60.10">
    <property type="entry name" value="Zinc finger, CCHC-type"/>
    <property type="match status" value="1"/>
</dbReference>
<evidence type="ECO:0000313" key="5">
    <source>
        <dbReference type="EMBL" id="KAJ9559520.1"/>
    </source>
</evidence>
<keyword evidence="1" id="KW-0862">Zinc</keyword>
<evidence type="ECO:0000256" key="1">
    <source>
        <dbReference type="PROSITE-ProRule" id="PRU00047"/>
    </source>
</evidence>
<comment type="caution">
    <text evidence="5">The sequence shown here is derived from an EMBL/GenBank/DDBJ whole genome shotgun (WGS) entry which is preliminary data.</text>
</comment>
<evidence type="ECO:0000256" key="2">
    <source>
        <dbReference type="SAM" id="MobiDB-lite"/>
    </source>
</evidence>
<evidence type="ECO:0000313" key="6">
    <source>
        <dbReference type="Proteomes" id="UP001172457"/>
    </source>
</evidence>
<dbReference type="InterPro" id="IPR013103">
    <property type="entry name" value="RVT_2"/>
</dbReference>
<dbReference type="InterPro" id="IPR057670">
    <property type="entry name" value="SH3_retrovirus"/>
</dbReference>
<dbReference type="GO" id="GO:0003676">
    <property type="term" value="F:nucleic acid binding"/>
    <property type="evidence" value="ECO:0007669"/>
    <property type="project" value="InterPro"/>
</dbReference>
<proteinExistence type="predicted"/>
<feature type="compositionally biased region" description="Acidic residues" evidence="2">
    <location>
        <begin position="617"/>
        <end position="627"/>
    </location>
</feature>
<dbReference type="SUPFAM" id="SSF53098">
    <property type="entry name" value="Ribonuclease H-like"/>
    <property type="match status" value="1"/>
</dbReference>
<gene>
    <name evidence="5" type="ORF">OSB04_004680</name>
</gene>
<dbReference type="AlphaFoldDB" id="A0AA38WP10"/>
<keyword evidence="6" id="KW-1185">Reference proteome</keyword>
<dbReference type="SMART" id="SM00343">
    <property type="entry name" value="ZnF_C2HC"/>
    <property type="match status" value="1"/>
</dbReference>
<dbReference type="Gene3D" id="3.30.420.10">
    <property type="entry name" value="Ribonuclease H-like superfamily/Ribonuclease H"/>
    <property type="match status" value="1"/>
</dbReference>
<dbReference type="InterPro" id="IPR001584">
    <property type="entry name" value="Integrase_cat-core"/>
</dbReference>
<dbReference type="PROSITE" id="PS50994">
    <property type="entry name" value="INTEGRASE"/>
    <property type="match status" value="1"/>
</dbReference>
<dbReference type="EMBL" id="JARYMX010000002">
    <property type="protein sequence ID" value="KAJ9559520.1"/>
    <property type="molecule type" value="Genomic_DNA"/>
</dbReference>
<dbReference type="SUPFAM" id="SSF57756">
    <property type="entry name" value="Retrovirus zinc finger-like domains"/>
    <property type="match status" value="1"/>
</dbReference>
<dbReference type="Pfam" id="PF13976">
    <property type="entry name" value="gag_pre-integrs"/>
    <property type="match status" value="1"/>
</dbReference>